<dbReference type="RefSeq" id="WP_265382052.1">
    <property type="nucleotide sequence ID" value="NZ_CP110615.1"/>
</dbReference>
<name>A0ABY6NXI5_9NOCA</name>
<dbReference type="PANTHER" id="PTHR37938:SF1">
    <property type="entry name" value="BLL0215 PROTEIN"/>
    <property type="match status" value="1"/>
</dbReference>
<organism evidence="3 4">
    <name type="scientific">Rhodococcus antarcticus</name>
    <dbReference type="NCBI Taxonomy" id="2987751"/>
    <lineage>
        <taxon>Bacteria</taxon>
        <taxon>Bacillati</taxon>
        <taxon>Actinomycetota</taxon>
        <taxon>Actinomycetes</taxon>
        <taxon>Mycobacteriales</taxon>
        <taxon>Nocardiaceae</taxon>
        <taxon>Rhodococcus</taxon>
    </lineage>
</organism>
<dbReference type="Proteomes" id="UP001164965">
    <property type="component" value="Chromosome"/>
</dbReference>
<keyword evidence="1" id="KW-0812">Transmembrane</keyword>
<feature type="domain" description="YdbS-like PH" evidence="2">
    <location>
        <begin position="80"/>
        <end position="142"/>
    </location>
</feature>
<proteinExistence type="predicted"/>
<evidence type="ECO:0000256" key="1">
    <source>
        <dbReference type="SAM" id="Phobius"/>
    </source>
</evidence>
<feature type="transmembrane region" description="Helical" evidence="1">
    <location>
        <begin position="25"/>
        <end position="45"/>
    </location>
</feature>
<reference evidence="3" key="1">
    <citation type="submission" date="2022-10" db="EMBL/GenBank/DDBJ databases">
        <title>Rhodococcus sp.75.</title>
        <authorList>
            <person name="Sun M."/>
        </authorList>
    </citation>
    <scope>NUCLEOTIDE SEQUENCE</scope>
    <source>
        <strain evidence="3">75</strain>
    </source>
</reference>
<accession>A0ABY6NXI5</accession>
<gene>
    <name evidence="3" type="ORF">RHODO2019_12210</name>
</gene>
<dbReference type="EMBL" id="CP110615">
    <property type="protein sequence ID" value="UZJ23944.1"/>
    <property type="molecule type" value="Genomic_DNA"/>
</dbReference>
<sequence>MRFGDVEHLIPGEELRISVRRHAACLTWPVTRAAVGVLALLVLALELPDDQVVVQNVLWWASVAVLVHLSVLLRSWWVERLEVTTQRMLLTQGIVTKTVTMMPLRKVTDLTFTHTPFGRVLGYATMSVESAGADQALSRLTYMPWGEQLRHDLTALVFTKQGSADGE</sequence>
<dbReference type="PANTHER" id="PTHR37938">
    <property type="entry name" value="BLL0215 PROTEIN"/>
    <property type="match status" value="1"/>
</dbReference>
<keyword evidence="4" id="KW-1185">Reference proteome</keyword>
<feature type="transmembrane region" description="Helical" evidence="1">
    <location>
        <begin position="57"/>
        <end position="77"/>
    </location>
</feature>
<evidence type="ECO:0000313" key="4">
    <source>
        <dbReference type="Proteomes" id="UP001164965"/>
    </source>
</evidence>
<evidence type="ECO:0000313" key="3">
    <source>
        <dbReference type="EMBL" id="UZJ23944.1"/>
    </source>
</evidence>
<keyword evidence="1" id="KW-1133">Transmembrane helix</keyword>
<dbReference type="InterPro" id="IPR005182">
    <property type="entry name" value="YdbS-like_PH"/>
</dbReference>
<keyword evidence="1" id="KW-0472">Membrane</keyword>
<evidence type="ECO:0000259" key="2">
    <source>
        <dbReference type="Pfam" id="PF03703"/>
    </source>
</evidence>
<protein>
    <submittedName>
        <fullName evidence="3">PH domain-containing protein</fullName>
    </submittedName>
</protein>
<dbReference type="Pfam" id="PF03703">
    <property type="entry name" value="bPH_2"/>
    <property type="match status" value="1"/>
</dbReference>